<proteinExistence type="predicted"/>
<comment type="caution">
    <text evidence="7">The sequence shown here is derived from an EMBL/GenBank/DDBJ whole genome shotgun (WGS) entry which is preliminary data.</text>
</comment>
<comment type="subcellular location">
    <subcellularLocation>
        <location evidence="1">Cell envelope</location>
    </subcellularLocation>
</comment>
<dbReference type="AlphaFoldDB" id="A0A098YNE1"/>
<protein>
    <submittedName>
        <fullName evidence="7">Antioxidant AhpC</fullName>
    </submittedName>
</protein>
<dbReference type="InterPro" id="IPR050553">
    <property type="entry name" value="Thioredoxin_ResA/DsbE_sf"/>
</dbReference>
<organism evidence="7 8">
    <name type="scientific">Hoylesella timonensis S9-PR14</name>
    <dbReference type="NCBI Taxonomy" id="1401062"/>
    <lineage>
        <taxon>Bacteria</taxon>
        <taxon>Pseudomonadati</taxon>
        <taxon>Bacteroidota</taxon>
        <taxon>Bacteroidia</taxon>
        <taxon>Bacteroidales</taxon>
        <taxon>Prevotellaceae</taxon>
        <taxon>Hoylesella</taxon>
    </lineage>
</organism>
<dbReference type="PANTHER" id="PTHR42852">
    <property type="entry name" value="THIOL:DISULFIDE INTERCHANGE PROTEIN DSBE"/>
    <property type="match status" value="1"/>
</dbReference>
<dbReference type="InterPro" id="IPR025380">
    <property type="entry name" value="DUF4369"/>
</dbReference>
<dbReference type="InterPro" id="IPR017937">
    <property type="entry name" value="Thioredoxin_CS"/>
</dbReference>
<dbReference type="OrthoDB" id="9794348at2"/>
<gene>
    <name evidence="7" type="ORF">HMPREF9304_14265</name>
</gene>
<evidence type="ECO:0000256" key="2">
    <source>
        <dbReference type="ARBA" id="ARBA00022748"/>
    </source>
</evidence>
<dbReference type="SUPFAM" id="SSF52833">
    <property type="entry name" value="Thioredoxin-like"/>
    <property type="match status" value="1"/>
</dbReference>
<dbReference type="PANTHER" id="PTHR42852:SF6">
    <property type="entry name" value="THIOL:DISULFIDE INTERCHANGE PROTEIN DSBE"/>
    <property type="match status" value="1"/>
</dbReference>
<dbReference type="EMBL" id="JRPQ01000278">
    <property type="protein sequence ID" value="KGI20802.1"/>
    <property type="molecule type" value="Genomic_DNA"/>
</dbReference>
<dbReference type="PROSITE" id="PS00194">
    <property type="entry name" value="THIOREDOXIN_1"/>
    <property type="match status" value="1"/>
</dbReference>
<dbReference type="PROSITE" id="PS51352">
    <property type="entry name" value="THIOREDOXIN_2"/>
    <property type="match status" value="1"/>
</dbReference>
<evidence type="ECO:0000259" key="6">
    <source>
        <dbReference type="PROSITE" id="PS51352"/>
    </source>
</evidence>
<keyword evidence="4" id="KW-0676">Redox-active center</keyword>
<evidence type="ECO:0000313" key="7">
    <source>
        <dbReference type="EMBL" id="KGI20802.1"/>
    </source>
</evidence>
<dbReference type="InterPro" id="IPR013766">
    <property type="entry name" value="Thioredoxin_domain"/>
</dbReference>
<dbReference type="Pfam" id="PF00578">
    <property type="entry name" value="AhpC-TSA"/>
    <property type="match status" value="1"/>
</dbReference>
<accession>A0A098YNE1</accession>
<sequence length="361" mass="40656">MKKLLLFTMLALGVTTTQAQNAEYVISGNAPEGTNWVYYFYNGKFRSVDSVAVKDNKFQLNGTQPLNTFITVAADQQHSVTVVNDHTPITVNLKNGNVTGSPQNVQFANFQKEQNKLDEKMMDIYKKYQAVAADKTIEGQTKKGVFEGMMEQTEQKQIKNILAFANSNKKGVTPAYFLGQSYYSLTYEELVSALDNTCAYYNHPMMERAKQQLRSLEKRRPGLKFTDLAMHDTEGKPAKLSQWVGKGNYVLVDFWASWCGPCRMEMPNVVDAYKRYHQAKGFDVVGVSFDSKLEAWKKGIQDLQLPWHNISDLKGWKCAAADVYGVNSIPCNILVDPSGQIVAQDLRGAKLADKLKEIYGY</sequence>
<dbReference type="GO" id="GO:0030313">
    <property type="term" value="C:cell envelope"/>
    <property type="evidence" value="ECO:0007669"/>
    <property type="project" value="UniProtKB-SubCell"/>
</dbReference>
<reference evidence="7 8" key="1">
    <citation type="submission" date="2014-07" db="EMBL/GenBank/DDBJ databases">
        <authorList>
            <person name="McCorrison J."/>
            <person name="Sanka R."/>
            <person name="Torralba M."/>
            <person name="Gillis M."/>
            <person name="Haft D.H."/>
            <person name="Methe B."/>
            <person name="Sutton G."/>
            <person name="Nelson K.E."/>
        </authorList>
    </citation>
    <scope>NUCLEOTIDE SEQUENCE [LARGE SCALE GENOMIC DNA]</scope>
    <source>
        <strain evidence="7 8">S9-PR14</strain>
    </source>
</reference>
<keyword evidence="2" id="KW-0201">Cytochrome c-type biogenesis</keyword>
<dbReference type="RefSeq" id="WP_008122542.1">
    <property type="nucleotide sequence ID" value="NZ_JRPQ01000278.1"/>
</dbReference>
<dbReference type="InterPro" id="IPR036249">
    <property type="entry name" value="Thioredoxin-like_sf"/>
</dbReference>
<dbReference type="Proteomes" id="UP000029723">
    <property type="component" value="Unassembled WGS sequence"/>
</dbReference>
<dbReference type="InterPro" id="IPR000866">
    <property type="entry name" value="AhpC/TSA"/>
</dbReference>
<feature type="domain" description="Thioredoxin" evidence="6">
    <location>
        <begin position="219"/>
        <end position="361"/>
    </location>
</feature>
<evidence type="ECO:0000313" key="8">
    <source>
        <dbReference type="Proteomes" id="UP000029723"/>
    </source>
</evidence>
<name>A0A098YNE1_9BACT</name>
<dbReference type="Gene3D" id="3.40.30.10">
    <property type="entry name" value="Glutaredoxin"/>
    <property type="match status" value="1"/>
</dbReference>
<evidence type="ECO:0000256" key="1">
    <source>
        <dbReference type="ARBA" id="ARBA00004196"/>
    </source>
</evidence>
<feature type="signal peptide" evidence="5">
    <location>
        <begin position="1"/>
        <end position="19"/>
    </location>
</feature>
<evidence type="ECO:0000256" key="4">
    <source>
        <dbReference type="ARBA" id="ARBA00023284"/>
    </source>
</evidence>
<evidence type="ECO:0000256" key="3">
    <source>
        <dbReference type="ARBA" id="ARBA00023157"/>
    </source>
</evidence>
<dbReference type="GO" id="GO:0017004">
    <property type="term" value="P:cytochrome complex assembly"/>
    <property type="evidence" value="ECO:0007669"/>
    <property type="project" value="UniProtKB-KW"/>
</dbReference>
<dbReference type="CDD" id="cd02966">
    <property type="entry name" value="TlpA_like_family"/>
    <property type="match status" value="1"/>
</dbReference>
<dbReference type="Pfam" id="PF14289">
    <property type="entry name" value="DUF4369"/>
    <property type="match status" value="1"/>
</dbReference>
<keyword evidence="3" id="KW-1015">Disulfide bond</keyword>
<evidence type="ECO:0000256" key="5">
    <source>
        <dbReference type="SAM" id="SignalP"/>
    </source>
</evidence>
<keyword evidence="5" id="KW-0732">Signal</keyword>
<feature type="chain" id="PRO_5001942638" evidence="5">
    <location>
        <begin position="20"/>
        <end position="361"/>
    </location>
</feature>